<protein>
    <submittedName>
        <fullName evidence="3">Helix-turn-helix domain-containing protein</fullName>
    </submittedName>
</protein>
<evidence type="ECO:0000259" key="2">
    <source>
        <dbReference type="PROSITE" id="PS50943"/>
    </source>
</evidence>
<name>A0ABW3M670_9PSEU</name>
<reference evidence="4" key="1">
    <citation type="journal article" date="2019" name="Int. J. Syst. Evol. Microbiol.">
        <title>The Global Catalogue of Microorganisms (GCM) 10K type strain sequencing project: providing services to taxonomists for standard genome sequencing and annotation.</title>
        <authorList>
            <consortium name="The Broad Institute Genomics Platform"/>
            <consortium name="The Broad Institute Genome Sequencing Center for Infectious Disease"/>
            <person name="Wu L."/>
            <person name="Ma J."/>
        </authorList>
    </citation>
    <scope>NUCLEOTIDE SEQUENCE [LARGE SCALE GENOMIC DNA]</scope>
    <source>
        <strain evidence="4">JCM 31486</strain>
    </source>
</reference>
<evidence type="ECO:0000313" key="3">
    <source>
        <dbReference type="EMBL" id="MFD1046131.1"/>
    </source>
</evidence>
<dbReference type="SMART" id="SM00530">
    <property type="entry name" value="HTH_XRE"/>
    <property type="match status" value="1"/>
</dbReference>
<feature type="non-terminal residue" evidence="3">
    <location>
        <position position="235"/>
    </location>
</feature>
<dbReference type="CDD" id="cd00093">
    <property type="entry name" value="HTH_XRE"/>
    <property type="match status" value="1"/>
</dbReference>
<dbReference type="EMBL" id="JBHTIS010000532">
    <property type="protein sequence ID" value="MFD1046131.1"/>
    <property type="molecule type" value="Genomic_DNA"/>
</dbReference>
<feature type="domain" description="HTH cro/C1-type" evidence="2">
    <location>
        <begin position="64"/>
        <end position="102"/>
    </location>
</feature>
<proteinExistence type="predicted"/>
<sequence>MPRTWTARPASGPASSTATTDVARKEVEHAQPVDPEWFDWAVPFRRLTVSRGKEMGGSAFGDLLRDCRLSVGWTQDELADRSGVSTHSISVLEAGRRKPRLSSVSVMSVGNPFASTVTDTSGDVSVAVSVAIRSVTSLTRASRSCPVCSQSATIDSIAANSAFGSAIAPPNPNARNRKLPDKFLEGHGQVQRLDVPRPSREPSQGPTGPYALAVGDGRAEHLVVLGPDGVLRLAL</sequence>
<gene>
    <name evidence="3" type="ORF">ACFQ1S_11435</name>
</gene>
<dbReference type="Proteomes" id="UP001597045">
    <property type="component" value="Unassembled WGS sequence"/>
</dbReference>
<dbReference type="SUPFAM" id="SSF47413">
    <property type="entry name" value="lambda repressor-like DNA-binding domains"/>
    <property type="match status" value="1"/>
</dbReference>
<dbReference type="InterPro" id="IPR010982">
    <property type="entry name" value="Lambda_DNA-bd_dom_sf"/>
</dbReference>
<evidence type="ECO:0000313" key="4">
    <source>
        <dbReference type="Proteomes" id="UP001597045"/>
    </source>
</evidence>
<dbReference type="Pfam" id="PF13560">
    <property type="entry name" value="HTH_31"/>
    <property type="match status" value="1"/>
</dbReference>
<feature type="region of interest" description="Disordered" evidence="1">
    <location>
        <begin position="188"/>
        <end position="211"/>
    </location>
</feature>
<organism evidence="3 4">
    <name type="scientific">Kibdelosporangium lantanae</name>
    <dbReference type="NCBI Taxonomy" id="1497396"/>
    <lineage>
        <taxon>Bacteria</taxon>
        <taxon>Bacillati</taxon>
        <taxon>Actinomycetota</taxon>
        <taxon>Actinomycetes</taxon>
        <taxon>Pseudonocardiales</taxon>
        <taxon>Pseudonocardiaceae</taxon>
        <taxon>Kibdelosporangium</taxon>
    </lineage>
</organism>
<accession>A0ABW3M670</accession>
<feature type="region of interest" description="Disordered" evidence="1">
    <location>
        <begin position="1"/>
        <end position="22"/>
    </location>
</feature>
<dbReference type="Gene3D" id="1.10.260.40">
    <property type="entry name" value="lambda repressor-like DNA-binding domains"/>
    <property type="match status" value="1"/>
</dbReference>
<dbReference type="PROSITE" id="PS50943">
    <property type="entry name" value="HTH_CROC1"/>
    <property type="match status" value="1"/>
</dbReference>
<keyword evidence="4" id="KW-1185">Reference proteome</keyword>
<comment type="caution">
    <text evidence="3">The sequence shown here is derived from an EMBL/GenBank/DDBJ whole genome shotgun (WGS) entry which is preliminary data.</text>
</comment>
<dbReference type="InterPro" id="IPR001387">
    <property type="entry name" value="Cro/C1-type_HTH"/>
</dbReference>
<evidence type="ECO:0000256" key="1">
    <source>
        <dbReference type="SAM" id="MobiDB-lite"/>
    </source>
</evidence>